<evidence type="ECO:0000256" key="1">
    <source>
        <dbReference type="ARBA" id="ARBA00022553"/>
    </source>
</evidence>
<dbReference type="SMART" id="SM00382">
    <property type="entry name" value="AAA"/>
    <property type="match status" value="1"/>
</dbReference>
<accession>A0A9E8KNE9</accession>
<gene>
    <name evidence="11" type="ORF">NNL22_14855</name>
</gene>
<dbReference type="Pfam" id="PF00072">
    <property type="entry name" value="Response_reg"/>
    <property type="match status" value="1"/>
</dbReference>
<dbReference type="InterPro" id="IPR025943">
    <property type="entry name" value="Sigma_54_int_dom_ATP-bd_2"/>
</dbReference>
<dbReference type="InterPro" id="IPR003593">
    <property type="entry name" value="AAA+_ATPase"/>
</dbReference>
<evidence type="ECO:0000256" key="3">
    <source>
        <dbReference type="ARBA" id="ARBA00022840"/>
    </source>
</evidence>
<evidence type="ECO:0000259" key="9">
    <source>
        <dbReference type="PROSITE" id="PS50045"/>
    </source>
</evidence>
<dbReference type="RefSeq" id="WP_251812539.1">
    <property type="nucleotide sequence ID" value="NZ_CP101527.1"/>
</dbReference>
<dbReference type="FunFam" id="3.40.50.300:FF:000006">
    <property type="entry name" value="DNA-binding transcriptional regulator NtrC"/>
    <property type="match status" value="1"/>
</dbReference>
<dbReference type="SUPFAM" id="SSF52172">
    <property type="entry name" value="CheY-like"/>
    <property type="match status" value="1"/>
</dbReference>
<keyword evidence="7" id="KW-0804">Transcription</keyword>
<keyword evidence="5" id="KW-0805">Transcription regulation</keyword>
<dbReference type="GO" id="GO:0003677">
    <property type="term" value="F:DNA binding"/>
    <property type="evidence" value="ECO:0007669"/>
    <property type="project" value="UniProtKB-KW"/>
</dbReference>
<evidence type="ECO:0000256" key="4">
    <source>
        <dbReference type="ARBA" id="ARBA00023012"/>
    </source>
</evidence>
<name>A0A9E8KNE9_9ALTE</name>
<dbReference type="InterPro" id="IPR002078">
    <property type="entry name" value="Sigma_54_int"/>
</dbReference>
<dbReference type="Gene3D" id="3.40.50.2300">
    <property type="match status" value="1"/>
</dbReference>
<keyword evidence="4" id="KW-0902">Two-component regulatory system</keyword>
<dbReference type="Proteomes" id="UP001164472">
    <property type="component" value="Chromosome"/>
</dbReference>
<dbReference type="GO" id="GO:0005524">
    <property type="term" value="F:ATP binding"/>
    <property type="evidence" value="ECO:0007669"/>
    <property type="project" value="UniProtKB-KW"/>
</dbReference>
<keyword evidence="1 8" id="KW-0597">Phosphoprotein</keyword>
<keyword evidence="2" id="KW-0547">Nucleotide-binding</keyword>
<dbReference type="GO" id="GO:0000160">
    <property type="term" value="P:phosphorelay signal transduction system"/>
    <property type="evidence" value="ECO:0007669"/>
    <property type="project" value="UniProtKB-KW"/>
</dbReference>
<dbReference type="CDD" id="cd00009">
    <property type="entry name" value="AAA"/>
    <property type="match status" value="1"/>
</dbReference>
<feature type="domain" description="Response regulatory" evidence="10">
    <location>
        <begin position="6"/>
        <end position="120"/>
    </location>
</feature>
<dbReference type="Gene3D" id="1.10.10.60">
    <property type="entry name" value="Homeodomain-like"/>
    <property type="match status" value="1"/>
</dbReference>
<evidence type="ECO:0000256" key="6">
    <source>
        <dbReference type="ARBA" id="ARBA00023125"/>
    </source>
</evidence>
<dbReference type="Gene3D" id="1.10.8.60">
    <property type="match status" value="1"/>
</dbReference>
<dbReference type="InterPro" id="IPR009057">
    <property type="entry name" value="Homeodomain-like_sf"/>
</dbReference>
<feature type="modified residue" description="4-aspartylphosphate" evidence="8">
    <location>
        <position position="55"/>
    </location>
</feature>
<dbReference type="Pfam" id="PF00158">
    <property type="entry name" value="Sigma54_activat"/>
    <property type="match status" value="1"/>
</dbReference>
<dbReference type="PANTHER" id="PTHR32071:SF116">
    <property type="entry name" value="TRANSCRIPTIONAL REGULATORY PROTEIN GLRR"/>
    <property type="match status" value="1"/>
</dbReference>
<protein>
    <submittedName>
        <fullName evidence="11">Sigma 54-interacting transcriptional regulator</fullName>
    </submittedName>
</protein>
<dbReference type="GO" id="GO:0006355">
    <property type="term" value="P:regulation of DNA-templated transcription"/>
    <property type="evidence" value="ECO:0007669"/>
    <property type="project" value="InterPro"/>
</dbReference>
<evidence type="ECO:0000256" key="7">
    <source>
        <dbReference type="ARBA" id="ARBA00023163"/>
    </source>
</evidence>
<dbReference type="PROSITE" id="PS50110">
    <property type="entry name" value="RESPONSE_REGULATORY"/>
    <property type="match status" value="1"/>
</dbReference>
<keyword evidence="6" id="KW-0238">DNA-binding</keyword>
<evidence type="ECO:0000313" key="12">
    <source>
        <dbReference type="Proteomes" id="UP001164472"/>
    </source>
</evidence>
<evidence type="ECO:0000259" key="10">
    <source>
        <dbReference type="PROSITE" id="PS50110"/>
    </source>
</evidence>
<dbReference type="AlphaFoldDB" id="A0A9E8KNE9"/>
<dbReference type="PROSITE" id="PS50045">
    <property type="entry name" value="SIGMA54_INTERACT_4"/>
    <property type="match status" value="1"/>
</dbReference>
<dbReference type="SUPFAM" id="SSF52540">
    <property type="entry name" value="P-loop containing nucleoside triphosphate hydrolases"/>
    <property type="match status" value="1"/>
</dbReference>
<dbReference type="InterPro" id="IPR058031">
    <property type="entry name" value="AAA_lid_NorR"/>
</dbReference>
<dbReference type="InterPro" id="IPR025944">
    <property type="entry name" value="Sigma_54_int_dom_CS"/>
</dbReference>
<dbReference type="EMBL" id="CP101527">
    <property type="protein sequence ID" value="UZW74288.1"/>
    <property type="molecule type" value="Genomic_DNA"/>
</dbReference>
<evidence type="ECO:0000256" key="8">
    <source>
        <dbReference type="PROSITE-ProRule" id="PRU00169"/>
    </source>
</evidence>
<reference evidence="11" key="1">
    <citation type="submission" date="2022-07" db="EMBL/GenBank/DDBJ databases">
        <title>Alkalimarinus sp. nov., isolated from gut of a Alitta virens.</title>
        <authorList>
            <person name="Yang A.I."/>
            <person name="Shin N.-R."/>
        </authorList>
    </citation>
    <scope>NUCLEOTIDE SEQUENCE</scope>
    <source>
        <strain evidence="11">FA028</strain>
    </source>
</reference>
<dbReference type="SUPFAM" id="SSF46689">
    <property type="entry name" value="Homeodomain-like"/>
    <property type="match status" value="1"/>
</dbReference>
<evidence type="ECO:0000313" key="11">
    <source>
        <dbReference type="EMBL" id="UZW74288.1"/>
    </source>
</evidence>
<keyword evidence="3" id="KW-0067">ATP-binding</keyword>
<evidence type="ECO:0000256" key="2">
    <source>
        <dbReference type="ARBA" id="ARBA00022741"/>
    </source>
</evidence>
<dbReference type="KEGG" id="asem:NNL22_14855"/>
<dbReference type="PROSITE" id="PS00676">
    <property type="entry name" value="SIGMA54_INTERACT_2"/>
    <property type="match status" value="1"/>
</dbReference>
<keyword evidence="12" id="KW-1185">Reference proteome</keyword>
<dbReference type="InterPro" id="IPR011006">
    <property type="entry name" value="CheY-like_superfamily"/>
</dbReference>
<dbReference type="InterPro" id="IPR027417">
    <property type="entry name" value="P-loop_NTPase"/>
</dbReference>
<dbReference type="PANTHER" id="PTHR32071">
    <property type="entry name" value="TRANSCRIPTIONAL REGULATORY PROTEIN"/>
    <property type="match status" value="1"/>
</dbReference>
<dbReference type="FunFam" id="3.40.50.2300:FF:000018">
    <property type="entry name" value="DNA-binding transcriptional regulator NtrC"/>
    <property type="match status" value="1"/>
</dbReference>
<evidence type="ECO:0000256" key="5">
    <source>
        <dbReference type="ARBA" id="ARBA00023015"/>
    </source>
</evidence>
<organism evidence="11 12">
    <name type="scientific">Alkalimarinus sediminis</name>
    <dbReference type="NCBI Taxonomy" id="1632866"/>
    <lineage>
        <taxon>Bacteria</taxon>
        <taxon>Pseudomonadati</taxon>
        <taxon>Pseudomonadota</taxon>
        <taxon>Gammaproteobacteria</taxon>
        <taxon>Alteromonadales</taxon>
        <taxon>Alteromonadaceae</taxon>
        <taxon>Alkalimarinus</taxon>
    </lineage>
</organism>
<dbReference type="InterPro" id="IPR001789">
    <property type="entry name" value="Sig_transdc_resp-reg_receiver"/>
</dbReference>
<dbReference type="Pfam" id="PF25601">
    <property type="entry name" value="AAA_lid_14"/>
    <property type="match status" value="1"/>
</dbReference>
<sequence>MKRTPQILLVDDDVSLLRLLSMRLETESYQVDCVDSGESALQWIAKKRVDLVITDLRMEGIDGLELFGKIQQLQPGLQVIIMTAHGSIPEAVAATQQGVFSFITKPINRDEFLSSIREALQQTSQVDEAWRSEIVTNNEAMETLLGQAHQVAQSDVSVLITGPSGTGKELLARAIHKASPRNNKPFVAINCGALPEHLLESELFGHVKGAFTGAISEHTGLFLAADGGTLFLDEIGDMPTTLQVKLLRALQDREVRPVGSVRSIPVDVRILSATHFNLEEAMQHQRFREDLYYRLKVVKLKIPSLAERAEDIPALVRYLLDRKKNSKIKGYSPESMQMLIAAPWPGNIRQLINVVEQTLALATTPIIPVSLVAQALERQSDYLPSFSDARSEFERNYLNKLMTMTEGHVANAAKIAQRNRTDFYKLLSKYGIEATQFKPNNKG</sequence>
<dbReference type="SMART" id="SM00448">
    <property type="entry name" value="REC"/>
    <property type="match status" value="1"/>
</dbReference>
<dbReference type="PROSITE" id="PS00688">
    <property type="entry name" value="SIGMA54_INTERACT_3"/>
    <property type="match status" value="1"/>
</dbReference>
<proteinExistence type="predicted"/>
<feature type="domain" description="Sigma-54 factor interaction" evidence="9">
    <location>
        <begin position="134"/>
        <end position="360"/>
    </location>
</feature>
<dbReference type="Gene3D" id="3.40.50.300">
    <property type="entry name" value="P-loop containing nucleotide triphosphate hydrolases"/>
    <property type="match status" value="1"/>
</dbReference>